<feature type="signal peptide" evidence="2">
    <location>
        <begin position="1"/>
        <end position="23"/>
    </location>
</feature>
<name>A0A1J5NC27_9BACT</name>
<feature type="chain" id="PRO_5009635647" evidence="2">
    <location>
        <begin position="24"/>
        <end position="244"/>
    </location>
</feature>
<evidence type="ECO:0000313" key="4">
    <source>
        <dbReference type="Proteomes" id="UP000181901"/>
    </source>
</evidence>
<dbReference type="Pfam" id="PF09608">
    <property type="entry name" value="Alph_Pro_TM"/>
    <property type="match status" value="1"/>
</dbReference>
<comment type="caution">
    <text evidence="3">The sequence shown here is derived from an EMBL/GenBank/DDBJ whole genome shotgun (WGS) entry which is preliminary data.</text>
</comment>
<keyword evidence="4" id="KW-1185">Reference proteome</keyword>
<evidence type="ECO:0000256" key="2">
    <source>
        <dbReference type="SAM" id="SignalP"/>
    </source>
</evidence>
<protein>
    <submittedName>
        <fullName evidence="3">Putative transmembrane protein</fullName>
    </submittedName>
</protein>
<feature type="transmembrane region" description="Helical" evidence="1">
    <location>
        <begin position="216"/>
        <end position="237"/>
    </location>
</feature>
<keyword evidence="1" id="KW-1133">Transmembrane helix</keyword>
<keyword evidence="1 3" id="KW-0812">Transmembrane</keyword>
<organism evidence="3 4">
    <name type="scientific">Pseudodesulfovibrio hydrargyri</name>
    <dbReference type="NCBI Taxonomy" id="2125990"/>
    <lineage>
        <taxon>Bacteria</taxon>
        <taxon>Pseudomonadati</taxon>
        <taxon>Thermodesulfobacteriota</taxon>
        <taxon>Desulfovibrionia</taxon>
        <taxon>Desulfovibrionales</taxon>
        <taxon>Desulfovibrionaceae</taxon>
    </lineage>
</organism>
<keyword evidence="1" id="KW-0472">Membrane</keyword>
<gene>
    <name evidence="3" type="ORF">BerOc1_00852</name>
</gene>
<accession>A0A1J5NC27</accession>
<evidence type="ECO:0000313" key="3">
    <source>
        <dbReference type="EMBL" id="OIQ52376.1"/>
    </source>
</evidence>
<evidence type="ECO:0000256" key="1">
    <source>
        <dbReference type="SAM" id="Phobius"/>
    </source>
</evidence>
<reference evidence="3 4" key="1">
    <citation type="submission" date="2015-09" db="EMBL/GenBank/DDBJ databases">
        <title>Genome of Desulfovibrio dechloracetivorans BerOc1, a mercury methylating strain isolated from highly hydrocarbons and metals contaminated coastal sediments.</title>
        <authorList>
            <person name="Goni Urriza M."/>
            <person name="Gassie C."/>
            <person name="Bouchez O."/>
            <person name="Klopp C."/>
            <person name="Ranchou-Peyruse A."/>
            <person name="Remy G."/>
        </authorList>
    </citation>
    <scope>NUCLEOTIDE SEQUENCE [LARGE SCALE GENOMIC DNA]</scope>
    <source>
        <strain evidence="3 4">BerOc1</strain>
    </source>
</reference>
<dbReference type="EMBL" id="LKAQ01000001">
    <property type="protein sequence ID" value="OIQ52376.1"/>
    <property type="molecule type" value="Genomic_DNA"/>
</dbReference>
<sequence>MNKFAYACAALLAALSLSCPAFAAAPVSMTIRPNLVTIGTGFNGTRVTVTGAVPQGTSAVIRLLGEPRDKAFKKKGRALGLLWMNLGEVEIKGVPDVFLVGTDGASEINWEHSDLAFQSVKGDTEDWIYDEFIKLMEEDGFYEVENGIVQYTGEEEGMRSFRAELSIPSAMHQGVYRVEVLAVKDGRVADMASEELHTKLTGLPAFLSRLAFDHSLLYGVAAVVIAILAGLFMSLVFKERGGAH</sequence>
<dbReference type="OrthoDB" id="5452990at2"/>
<dbReference type="InterPro" id="IPR019088">
    <property type="entry name" value="CHP02186-rel_TM"/>
</dbReference>
<keyword evidence="2" id="KW-0732">Signal</keyword>
<dbReference type="Proteomes" id="UP000181901">
    <property type="component" value="Unassembled WGS sequence"/>
</dbReference>
<dbReference type="AlphaFoldDB" id="A0A1J5NC27"/>
<proteinExistence type="predicted"/>
<dbReference type="PROSITE" id="PS51257">
    <property type="entry name" value="PROKAR_LIPOPROTEIN"/>
    <property type="match status" value="1"/>
</dbReference>
<dbReference type="RefSeq" id="WP_071544436.1">
    <property type="nucleotide sequence ID" value="NZ_LKAQ01000001.1"/>
</dbReference>